<evidence type="ECO:0000313" key="5">
    <source>
        <dbReference type="Proteomes" id="UP000241085"/>
    </source>
</evidence>
<dbReference type="GO" id="GO:0016787">
    <property type="term" value="F:hydrolase activity"/>
    <property type="evidence" value="ECO:0007669"/>
    <property type="project" value="UniProtKB-KW"/>
</dbReference>
<keyword evidence="2" id="KW-0540">Nuclease</keyword>
<reference evidence="4 5" key="1">
    <citation type="submission" date="2018-03" db="EMBL/GenBank/DDBJ databases">
        <title>Bacteriophage NCPPB3778 and a type I-E CRISPR drive the evolution of the US Biological Select Agent, Rathayibacter toxicus.</title>
        <authorList>
            <person name="Davis E.W.II."/>
            <person name="Tabima J.F."/>
            <person name="Weisberg A.J."/>
            <person name="Dantas Lopes L."/>
            <person name="Wiseman M.S."/>
            <person name="Wiseman M.S."/>
            <person name="Pupko T."/>
            <person name="Belcher M.S."/>
            <person name="Sechler A.J."/>
            <person name="Tancos M.A."/>
            <person name="Schroeder B.K."/>
            <person name="Murray T.D."/>
            <person name="Luster D.G."/>
            <person name="Schneider W.L."/>
            <person name="Rogers E."/>
            <person name="Andreote F.D."/>
            <person name="Grunwald N.J."/>
            <person name="Putnam M.L."/>
            <person name="Chang J.H."/>
        </authorList>
    </citation>
    <scope>NUCLEOTIDE SEQUENCE [LARGE SCALE GENOMIC DNA]</scope>
    <source>
        <strain evidence="4 5">DSM 15933</strain>
    </source>
</reference>
<dbReference type="InterPro" id="IPR008201">
    <property type="entry name" value="HepT-like"/>
</dbReference>
<dbReference type="AlphaFoldDB" id="A0A2T4UY81"/>
<dbReference type="EMBL" id="PZPL01000001">
    <property type="protein sequence ID" value="PTL74511.1"/>
    <property type="molecule type" value="Genomic_DNA"/>
</dbReference>
<keyword evidence="3" id="KW-0378">Hydrolase</keyword>
<comment type="caution">
    <text evidence="4">The sequence shown here is derived from an EMBL/GenBank/DDBJ whole genome shotgun (WGS) entry which is preliminary data.</text>
</comment>
<gene>
    <name evidence="4" type="ORF">C1I63_17930</name>
</gene>
<evidence type="ECO:0000256" key="3">
    <source>
        <dbReference type="ARBA" id="ARBA00022801"/>
    </source>
</evidence>
<keyword evidence="1" id="KW-1277">Toxin-antitoxin system</keyword>
<sequence length="115" mass="12990">MTDRSARWLDLIVEDCARAQALVDRGRDAFDADPALPLAFEALANRIGDLAKRLAHDDPQRFSEALWSIAAKNRDFIVHHYDVVDRDRLWLTVATDFPSVADLARSKRGESRLGD</sequence>
<evidence type="ECO:0000313" key="4">
    <source>
        <dbReference type="EMBL" id="PTL74511.1"/>
    </source>
</evidence>
<evidence type="ECO:0008006" key="6">
    <source>
        <dbReference type="Google" id="ProtNLM"/>
    </source>
</evidence>
<name>A0A2T4UY81_9MICO</name>
<keyword evidence="5" id="KW-1185">Reference proteome</keyword>
<proteinExistence type="predicted"/>
<dbReference type="GO" id="GO:0110001">
    <property type="term" value="C:toxin-antitoxin complex"/>
    <property type="evidence" value="ECO:0007669"/>
    <property type="project" value="InterPro"/>
</dbReference>
<evidence type="ECO:0000256" key="2">
    <source>
        <dbReference type="ARBA" id="ARBA00022722"/>
    </source>
</evidence>
<dbReference type="Pfam" id="PF01934">
    <property type="entry name" value="HepT-like"/>
    <property type="match status" value="1"/>
</dbReference>
<dbReference type="Proteomes" id="UP000241085">
    <property type="component" value="Unassembled WGS sequence"/>
</dbReference>
<protein>
    <recommendedName>
        <fullName evidence="6">DUF86 domain-containing protein</fullName>
    </recommendedName>
</protein>
<evidence type="ECO:0000256" key="1">
    <source>
        <dbReference type="ARBA" id="ARBA00022649"/>
    </source>
</evidence>
<dbReference type="GO" id="GO:0004540">
    <property type="term" value="F:RNA nuclease activity"/>
    <property type="evidence" value="ECO:0007669"/>
    <property type="project" value="InterPro"/>
</dbReference>
<organism evidence="4 5">
    <name type="scientific">Rathayibacter caricis DSM 15933</name>
    <dbReference type="NCBI Taxonomy" id="1328867"/>
    <lineage>
        <taxon>Bacteria</taxon>
        <taxon>Bacillati</taxon>
        <taxon>Actinomycetota</taxon>
        <taxon>Actinomycetes</taxon>
        <taxon>Micrococcales</taxon>
        <taxon>Microbacteriaceae</taxon>
        <taxon>Rathayibacter</taxon>
    </lineage>
</organism>
<accession>A0A2T4UY81</accession>
<dbReference type="RefSeq" id="WP_107575651.1">
    <property type="nucleotide sequence ID" value="NZ_PZPL01000001.1"/>
</dbReference>